<dbReference type="OrthoDB" id="20018at2759"/>
<proteinExistence type="predicted"/>
<gene>
    <name evidence="1" type="primary">BLS1</name>
    <name evidence="1" type="ORF">ZYGM_003236</name>
</gene>
<dbReference type="AlphaFoldDB" id="A0A4C2E3B4"/>
<dbReference type="Proteomes" id="UP000301737">
    <property type="component" value="Unassembled WGS sequence"/>
</dbReference>
<reference evidence="1 2" key="1">
    <citation type="submission" date="2019-01" db="EMBL/GenBank/DDBJ databases">
        <title>Draft Genome Sequencing of Zygosaccharomyces mellis Ca-7.</title>
        <authorList>
            <person name="Shiwa Y."/>
            <person name="Kanesaki Y."/>
            <person name="Ishige T."/>
            <person name="Mura K."/>
            <person name="Hori T."/>
            <person name="Tamura T."/>
        </authorList>
    </citation>
    <scope>NUCLEOTIDE SEQUENCE [LARGE SCALE GENOMIC DNA]</scope>
    <source>
        <strain evidence="1 2">Ca-7</strain>
    </source>
</reference>
<name>A0A4C2E3B4_9SACH</name>
<evidence type="ECO:0000313" key="1">
    <source>
        <dbReference type="EMBL" id="GCE98707.1"/>
    </source>
</evidence>
<keyword evidence="2" id="KW-1185">Reference proteome</keyword>
<protein>
    <submittedName>
        <fullName evidence="1">Bioproteinsis of lysosome-organelles complex 1 subunit bls1</fullName>
    </submittedName>
</protein>
<sequence>MVSKSELDQLVSSIFRSNRDTDASKTLKEIEDNNHYITEVQLKRLLKLHDGAFRESVTPFQKLHNKYNETVLRQGDLQSWAELIDRDLRVLELTMQIAKKR</sequence>
<comment type="caution">
    <text evidence="1">The sequence shown here is derived from an EMBL/GenBank/DDBJ whole genome shotgun (WGS) entry which is preliminary data.</text>
</comment>
<dbReference type="EMBL" id="BIMX01000006">
    <property type="protein sequence ID" value="GCE98707.1"/>
    <property type="molecule type" value="Genomic_DNA"/>
</dbReference>
<accession>A0A4C2E3B4</accession>
<organism evidence="1 2">
    <name type="scientific">Zygosaccharomyces mellis</name>
    <dbReference type="NCBI Taxonomy" id="42258"/>
    <lineage>
        <taxon>Eukaryota</taxon>
        <taxon>Fungi</taxon>
        <taxon>Dikarya</taxon>
        <taxon>Ascomycota</taxon>
        <taxon>Saccharomycotina</taxon>
        <taxon>Saccharomycetes</taxon>
        <taxon>Saccharomycetales</taxon>
        <taxon>Saccharomycetaceae</taxon>
        <taxon>Zygosaccharomyces</taxon>
    </lineage>
</organism>
<evidence type="ECO:0000313" key="2">
    <source>
        <dbReference type="Proteomes" id="UP000301737"/>
    </source>
</evidence>